<feature type="transmembrane region" description="Helical" evidence="7">
    <location>
        <begin position="21"/>
        <end position="43"/>
    </location>
</feature>
<dbReference type="EMBL" id="DVLF01000140">
    <property type="protein sequence ID" value="HIT50263.1"/>
    <property type="molecule type" value="Genomic_DNA"/>
</dbReference>
<dbReference type="Proteomes" id="UP000886758">
    <property type="component" value="Unassembled WGS sequence"/>
</dbReference>
<dbReference type="PANTHER" id="PTHR43549:SF2">
    <property type="entry name" value="MULTIDRUG RESISTANCE PROTEIN NORM-RELATED"/>
    <property type="match status" value="1"/>
</dbReference>
<organism evidence="8 9">
    <name type="scientific">Candidatus Pelethenecus faecipullorum</name>
    <dbReference type="NCBI Taxonomy" id="2840900"/>
    <lineage>
        <taxon>Bacteria</taxon>
        <taxon>Bacillati</taxon>
        <taxon>Mycoplasmatota</taxon>
        <taxon>Mollicutes</taxon>
        <taxon>Candidatus Pelethenecus</taxon>
    </lineage>
</organism>
<evidence type="ECO:0008006" key="10">
    <source>
        <dbReference type="Google" id="ProtNLM"/>
    </source>
</evidence>
<proteinExistence type="predicted"/>
<keyword evidence="5 7" id="KW-1133">Transmembrane helix</keyword>
<reference evidence="8" key="1">
    <citation type="submission" date="2020-10" db="EMBL/GenBank/DDBJ databases">
        <authorList>
            <person name="Gilroy R."/>
        </authorList>
    </citation>
    <scope>NUCLEOTIDE SEQUENCE</scope>
    <source>
        <strain evidence="8">ChiW17-6978</strain>
    </source>
</reference>
<evidence type="ECO:0000256" key="5">
    <source>
        <dbReference type="ARBA" id="ARBA00022989"/>
    </source>
</evidence>
<dbReference type="PANTHER" id="PTHR43549">
    <property type="entry name" value="MULTIDRUG RESISTANCE PROTEIN YPNP-RELATED"/>
    <property type="match status" value="1"/>
</dbReference>
<evidence type="ECO:0000256" key="7">
    <source>
        <dbReference type="SAM" id="Phobius"/>
    </source>
</evidence>
<feature type="transmembrane region" description="Helical" evidence="7">
    <location>
        <begin position="434"/>
        <end position="453"/>
    </location>
</feature>
<evidence type="ECO:0000256" key="2">
    <source>
        <dbReference type="ARBA" id="ARBA00022448"/>
    </source>
</evidence>
<keyword evidence="2" id="KW-0813">Transport</keyword>
<feature type="transmembrane region" description="Helical" evidence="7">
    <location>
        <begin position="145"/>
        <end position="164"/>
    </location>
</feature>
<dbReference type="InterPro" id="IPR002528">
    <property type="entry name" value="MATE_fam"/>
</dbReference>
<keyword evidence="6 7" id="KW-0472">Membrane</keyword>
<sequence length="465" mass="51674">MQQTLKQQKQLRQREQILNGNLFKVILAVALPILFYNLCNYLYGIYDMMVVQNANIGEAADIVVLDQIKNMISTVGGSLATGGGILVSRRYGEKKIPQAKRCANALFSMALVVSGLTLIFIPLGVPFLKLLKTDSTTIEHAMGYYYVQIVILVITTMNSCFIALEKSKGNTFKLLCLNFGVIAIKVALTTLFAYGPFEHVTITWLAVATLIAQSFLFVSGMILCFLPSNILQIRFRELNFNKNDCLMIFKLSVPVFVGRFLFSYGKVYVNGVATEAYGKMSVGALGISNTIAGLLSNMINSFEDAGSTIVSQNYGNSNGKRIVRFFFINLSYILILSVIGTVGLYVAKEQIALFFAPGDPVYQEQIIRIFRWECLDIVFMGLSGAAMSIFYGFGKTRITMVLSMATLFVYRIPTLLLLMNVFHMDYEACGMAMFISNTASGIVGILAVAFFLLRLKNNPKYQHLF</sequence>
<feature type="transmembrane region" description="Helical" evidence="7">
    <location>
        <begin position="201"/>
        <end position="226"/>
    </location>
</feature>
<feature type="transmembrane region" description="Helical" evidence="7">
    <location>
        <begin position="401"/>
        <end position="422"/>
    </location>
</feature>
<gene>
    <name evidence="8" type="ORF">IAD46_04475</name>
</gene>
<dbReference type="InterPro" id="IPR048279">
    <property type="entry name" value="MdtK-like"/>
</dbReference>
<comment type="caution">
    <text evidence="8">The sequence shown here is derived from an EMBL/GenBank/DDBJ whole genome shotgun (WGS) entry which is preliminary data.</text>
</comment>
<accession>A0A9D1GRQ2</accession>
<feature type="transmembrane region" description="Helical" evidence="7">
    <location>
        <begin position="377"/>
        <end position="394"/>
    </location>
</feature>
<dbReference type="GO" id="GO:0005886">
    <property type="term" value="C:plasma membrane"/>
    <property type="evidence" value="ECO:0007669"/>
    <property type="project" value="UniProtKB-SubCell"/>
</dbReference>
<protein>
    <recommendedName>
        <fullName evidence="10">MATE family efflux transporter</fullName>
    </recommendedName>
</protein>
<dbReference type="GO" id="GO:0042910">
    <property type="term" value="F:xenobiotic transmembrane transporter activity"/>
    <property type="evidence" value="ECO:0007669"/>
    <property type="project" value="InterPro"/>
</dbReference>
<reference evidence="8" key="2">
    <citation type="journal article" date="2021" name="PeerJ">
        <title>Extensive microbial diversity within the chicken gut microbiome revealed by metagenomics and culture.</title>
        <authorList>
            <person name="Gilroy R."/>
            <person name="Ravi A."/>
            <person name="Getino M."/>
            <person name="Pursley I."/>
            <person name="Horton D.L."/>
            <person name="Alikhan N.F."/>
            <person name="Baker D."/>
            <person name="Gharbi K."/>
            <person name="Hall N."/>
            <person name="Watson M."/>
            <person name="Adriaenssens E.M."/>
            <person name="Foster-Nyarko E."/>
            <person name="Jarju S."/>
            <person name="Secka A."/>
            <person name="Antonio M."/>
            <person name="Oren A."/>
            <person name="Chaudhuri R.R."/>
            <person name="La Ragione R."/>
            <person name="Hildebrand F."/>
            <person name="Pallen M.J."/>
        </authorList>
    </citation>
    <scope>NUCLEOTIDE SEQUENCE</scope>
    <source>
        <strain evidence="8">ChiW17-6978</strain>
    </source>
</reference>
<keyword evidence="4 7" id="KW-0812">Transmembrane</keyword>
<dbReference type="Pfam" id="PF01554">
    <property type="entry name" value="MatE"/>
    <property type="match status" value="2"/>
</dbReference>
<feature type="transmembrane region" description="Helical" evidence="7">
    <location>
        <begin position="103"/>
        <end position="125"/>
    </location>
</feature>
<keyword evidence="3" id="KW-1003">Cell membrane</keyword>
<feature type="transmembrane region" description="Helical" evidence="7">
    <location>
        <begin position="176"/>
        <end position="195"/>
    </location>
</feature>
<evidence type="ECO:0000256" key="1">
    <source>
        <dbReference type="ARBA" id="ARBA00004651"/>
    </source>
</evidence>
<evidence type="ECO:0000313" key="9">
    <source>
        <dbReference type="Proteomes" id="UP000886758"/>
    </source>
</evidence>
<dbReference type="InterPro" id="IPR052031">
    <property type="entry name" value="Membrane_Transporter-Flippase"/>
</dbReference>
<evidence type="ECO:0000256" key="3">
    <source>
        <dbReference type="ARBA" id="ARBA00022475"/>
    </source>
</evidence>
<evidence type="ECO:0000313" key="8">
    <source>
        <dbReference type="EMBL" id="HIT50263.1"/>
    </source>
</evidence>
<feature type="transmembrane region" description="Helical" evidence="7">
    <location>
        <begin position="71"/>
        <end position="91"/>
    </location>
</feature>
<comment type="subcellular location">
    <subcellularLocation>
        <location evidence="1">Cell membrane</location>
        <topology evidence="1">Multi-pass membrane protein</topology>
    </subcellularLocation>
</comment>
<evidence type="ECO:0000256" key="4">
    <source>
        <dbReference type="ARBA" id="ARBA00022692"/>
    </source>
</evidence>
<evidence type="ECO:0000256" key="6">
    <source>
        <dbReference type="ARBA" id="ARBA00023136"/>
    </source>
</evidence>
<feature type="transmembrane region" description="Helical" evidence="7">
    <location>
        <begin position="325"/>
        <end position="347"/>
    </location>
</feature>
<dbReference type="PIRSF" id="PIRSF006603">
    <property type="entry name" value="DinF"/>
    <property type="match status" value="1"/>
</dbReference>
<dbReference type="AlphaFoldDB" id="A0A9D1GRQ2"/>
<dbReference type="GO" id="GO:0015297">
    <property type="term" value="F:antiporter activity"/>
    <property type="evidence" value="ECO:0007669"/>
    <property type="project" value="InterPro"/>
</dbReference>
<name>A0A9D1GRQ2_9MOLU</name>